<gene>
    <name evidence="6" type="ORF">A5636_03580</name>
</gene>
<evidence type="ECO:0000256" key="3">
    <source>
        <dbReference type="ARBA" id="ARBA00022679"/>
    </source>
</evidence>
<evidence type="ECO:0000259" key="4">
    <source>
        <dbReference type="Pfam" id="PF00534"/>
    </source>
</evidence>
<keyword evidence="2" id="KW-0328">Glycosyltransferase</keyword>
<dbReference type="InterPro" id="IPR001296">
    <property type="entry name" value="Glyco_trans_1"/>
</dbReference>
<organism evidence="6 7">
    <name type="scientific">Mycobacterium asiaticum</name>
    <dbReference type="NCBI Taxonomy" id="1790"/>
    <lineage>
        <taxon>Bacteria</taxon>
        <taxon>Bacillati</taxon>
        <taxon>Actinomycetota</taxon>
        <taxon>Actinomycetes</taxon>
        <taxon>Mycobacteriales</taxon>
        <taxon>Mycobacteriaceae</taxon>
        <taxon>Mycobacterium</taxon>
    </lineage>
</organism>
<dbReference type="PANTHER" id="PTHR12526:SF640">
    <property type="entry name" value="COLANIC ACID BIOSYNTHESIS GLYCOSYLTRANSFERASE WCAL-RELATED"/>
    <property type="match status" value="1"/>
</dbReference>
<accession>A0A1A3N7T1</accession>
<evidence type="ECO:0000313" key="6">
    <source>
        <dbReference type="EMBL" id="OBK16432.1"/>
    </source>
</evidence>
<keyword evidence="3 6" id="KW-0808">Transferase</keyword>
<dbReference type="InterPro" id="IPR028098">
    <property type="entry name" value="Glyco_trans_4-like_N"/>
</dbReference>
<dbReference type="Proteomes" id="UP000093629">
    <property type="component" value="Unassembled WGS sequence"/>
</dbReference>
<evidence type="ECO:0000256" key="1">
    <source>
        <dbReference type="ARBA" id="ARBA00009481"/>
    </source>
</evidence>
<dbReference type="Pfam" id="PF13439">
    <property type="entry name" value="Glyco_transf_4"/>
    <property type="match status" value="1"/>
</dbReference>
<feature type="domain" description="Glycosyltransferase subfamily 4-like N-terminal" evidence="5">
    <location>
        <begin position="23"/>
        <end position="171"/>
    </location>
</feature>
<dbReference type="CDD" id="cd03801">
    <property type="entry name" value="GT4_PimA-like"/>
    <property type="match status" value="1"/>
</dbReference>
<comment type="similarity">
    <text evidence="1">Belongs to the glycosyltransferase group 1 family. Glycosyltransferase 4 subfamily.</text>
</comment>
<name>A0A1A3N7T1_MYCAS</name>
<dbReference type="PANTHER" id="PTHR12526">
    <property type="entry name" value="GLYCOSYLTRANSFERASE"/>
    <property type="match status" value="1"/>
</dbReference>
<evidence type="ECO:0000313" key="7">
    <source>
        <dbReference type="Proteomes" id="UP000093629"/>
    </source>
</evidence>
<keyword evidence="7" id="KW-1185">Reference proteome</keyword>
<dbReference type="Gene3D" id="3.40.50.2000">
    <property type="entry name" value="Glycogen Phosphorylase B"/>
    <property type="match status" value="2"/>
</dbReference>
<dbReference type="EMBL" id="LZLQ01000066">
    <property type="protein sequence ID" value="OBK16432.1"/>
    <property type="molecule type" value="Genomic_DNA"/>
</dbReference>
<reference evidence="7" key="1">
    <citation type="submission" date="2016-06" db="EMBL/GenBank/DDBJ databases">
        <authorList>
            <person name="Sutton G."/>
            <person name="Brinkac L."/>
            <person name="Sanka R."/>
            <person name="Adams M."/>
            <person name="Lau E."/>
            <person name="Garcia-Basteiro A."/>
            <person name="Lopez-Varela E."/>
            <person name="Palencia S."/>
        </authorList>
    </citation>
    <scope>NUCLEOTIDE SEQUENCE [LARGE SCALE GENOMIC DNA]</scope>
    <source>
        <strain evidence="7">1245139.5</strain>
    </source>
</reference>
<dbReference type="GO" id="GO:0016757">
    <property type="term" value="F:glycosyltransferase activity"/>
    <property type="evidence" value="ECO:0007669"/>
    <property type="project" value="UniProtKB-KW"/>
</dbReference>
<comment type="caution">
    <text evidence="6">The sequence shown here is derived from an EMBL/GenBank/DDBJ whole genome shotgun (WGS) entry which is preliminary data.</text>
</comment>
<proteinExistence type="inferred from homology"/>
<dbReference type="Pfam" id="PF00534">
    <property type="entry name" value="Glycos_transf_1"/>
    <property type="match status" value="1"/>
</dbReference>
<evidence type="ECO:0000259" key="5">
    <source>
        <dbReference type="Pfam" id="PF13439"/>
    </source>
</evidence>
<dbReference type="AlphaFoldDB" id="A0A1A3N7T1"/>
<sequence length="370" mass="39744">MGAAPVSGRLRVVVVGPAPAQAASRGGMATVVTLMAAHPDQRVEIVMVPTYIEGSLGYRLWVGGSGMLRATWMVLRRRADVLHVHLAHGGSVLRKALPLAAARLARVPAVVHAHSYDFGGWFDRLPGVMRPVVRRMLVADRWLVLGARHVEEYARRLRLPAERITVLHNAVAIPPSGVAQAEVEPVHAVSLGRLGVRKGSYDLIAGVAALDENLRDRLRLTLAGDGEVDEVRAAVSAAGLDRTIVVAGWLDPKARDELLGRAQLFVLPSYDEGLPMALLEAMARGLAPVTTLVGSIGEAVRDRENGLVVQPGRPDQIAEALTELLKDDTLRASLGAAARSRANDFGLDRWYQRLTDIWTSAMHPPGGGTP</sequence>
<dbReference type="SUPFAM" id="SSF53756">
    <property type="entry name" value="UDP-Glycosyltransferase/glycogen phosphorylase"/>
    <property type="match status" value="1"/>
</dbReference>
<protein>
    <submittedName>
        <fullName evidence="6">Glycosyl transferase</fullName>
    </submittedName>
</protein>
<evidence type="ECO:0000256" key="2">
    <source>
        <dbReference type="ARBA" id="ARBA00022676"/>
    </source>
</evidence>
<feature type="domain" description="Glycosyl transferase family 1" evidence="4">
    <location>
        <begin position="187"/>
        <end position="340"/>
    </location>
</feature>